<reference evidence="8 9" key="1">
    <citation type="submission" date="2020-10" db="EMBL/GenBank/DDBJ databases">
        <title>Sequencing the genomes of 1000 actinobacteria strains.</title>
        <authorList>
            <person name="Klenk H.-P."/>
        </authorList>
    </citation>
    <scope>NUCLEOTIDE SEQUENCE [LARGE SCALE GENOMIC DNA]</scope>
    <source>
        <strain evidence="8 9">DSM 7307</strain>
    </source>
</reference>
<dbReference type="InterPro" id="IPR007867">
    <property type="entry name" value="GMC_OxRtase_C"/>
</dbReference>
<organism evidence="8 9">
    <name type="scientific">Rhizobium viscosum</name>
    <name type="common">Arthrobacter viscosus</name>
    <dbReference type="NCBI Taxonomy" id="1673"/>
    <lineage>
        <taxon>Bacteria</taxon>
        <taxon>Pseudomonadati</taxon>
        <taxon>Pseudomonadota</taxon>
        <taxon>Alphaproteobacteria</taxon>
        <taxon>Hyphomicrobiales</taxon>
        <taxon>Rhizobiaceae</taxon>
        <taxon>Rhizobium/Agrobacterium group</taxon>
        <taxon>Rhizobium</taxon>
    </lineage>
</organism>
<evidence type="ECO:0000259" key="7">
    <source>
        <dbReference type="Pfam" id="PF05199"/>
    </source>
</evidence>
<keyword evidence="5" id="KW-0560">Oxidoreductase</keyword>
<dbReference type="Pfam" id="PF05199">
    <property type="entry name" value="GMC_oxred_C"/>
    <property type="match status" value="1"/>
</dbReference>
<evidence type="ECO:0000256" key="2">
    <source>
        <dbReference type="ARBA" id="ARBA00010790"/>
    </source>
</evidence>
<dbReference type="Proteomes" id="UP000620262">
    <property type="component" value="Unassembled WGS sequence"/>
</dbReference>
<evidence type="ECO:0000313" key="9">
    <source>
        <dbReference type="Proteomes" id="UP000620262"/>
    </source>
</evidence>
<evidence type="ECO:0000313" key="8">
    <source>
        <dbReference type="EMBL" id="MBE1508923.1"/>
    </source>
</evidence>
<gene>
    <name evidence="8" type="ORF">H4W29_006168</name>
</gene>
<comment type="cofactor">
    <cofactor evidence="1">
        <name>FAD</name>
        <dbReference type="ChEBI" id="CHEBI:57692"/>
    </cofactor>
</comment>
<keyword evidence="3" id="KW-0285">Flavoprotein</keyword>
<protein>
    <submittedName>
        <fullName evidence="8">Choline dehydrogenase-like flavoprotein</fullName>
    </submittedName>
</protein>
<feature type="domain" description="Glucose-methanol-choline oxidoreductase C-terminal" evidence="7">
    <location>
        <begin position="388"/>
        <end position="535"/>
    </location>
</feature>
<dbReference type="Pfam" id="PF00732">
    <property type="entry name" value="GMC_oxred_N"/>
    <property type="match status" value="1"/>
</dbReference>
<proteinExistence type="inferred from homology"/>
<dbReference type="RefSeq" id="WP_192732444.1">
    <property type="nucleotide sequence ID" value="NZ_BAAAVL010000004.1"/>
</dbReference>
<keyword evidence="9" id="KW-1185">Reference proteome</keyword>
<comment type="caution">
    <text evidence="8">The sequence shown here is derived from an EMBL/GenBank/DDBJ whole genome shotgun (WGS) entry which is preliminary data.</text>
</comment>
<name>A0ABR9J0E0_RHIVS</name>
<comment type="similarity">
    <text evidence="2">Belongs to the GMC oxidoreductase family.</text>
</comment>
<evidence type="ECO:0000256" key="3">
    <source>
        <dbReference type="ARBA" id="ARBA00022630"/>
    </source>
</evidence>
<dbReference type="PANTHER" id="PTHR42784:SF1">
    <property type="entry name" value="PYRANOSE 2-OXIDASE"/>
    <property type="match status" value="1"/>
</dbReference>
<evidence type="ECO:0000256" key="4">
    <source>
        <dbReference type="ARBA" id="ARBA00022827"/>
    </source>
</evidence>
<dbReference type="EMBL" id="JADBEC010000002">
    <property type="protein sequence ID" value="MBE1508923.1"/>
    <property type="molecule type" value="Genomic_DNA"/>
</dbReference>
<evidence type="ECO:0000259" key="6">
    <source>
        <dbReference type="Pfam" id="PF00732"/>
    </source>
</evidence>
<dbReference type="SUPFAM" id="SSF51905">
    <property type="entry name" value="FAD/NAD(P)-binding domain"/>
    <property type="match status" value="1"/>
</dbReference>
<dbReference type="PANTHER" id="PTHR42784">
    <property type="entry name" value="PYRANOSE 2-OXIDASE"/>
    <property type="match status" value="1"/>
</dbReference>
<evidence type="ECO:0000256" key="1">
    <source>
        <dbReference type="ARBA" id="ARBA00001974"/>
    </source>
</evidence>
<dbReference type="InterPro" id="IPR000172">
    <property type="entry name" value="GMC_OxRdtase_N"/>
</dbReference>
<keyword evidence="4" id="KW-0274">FAD</keyword>
<dbReference type="SUPFAM" id="SSF54373">
    <property type="entry name" value="FAD-linked reductases, C-terminal domain"/>
    <property type="match status" value="1"/>
</dbReference>
<sequence length="561" mass="61249">MSEKVYDALVIGSGAAGSFAAMELTANGLSVLLLEAGPEIGKKDFDPTRKKPPASAINIWERARATIKGQPVQARAAFFTERFSRFFVNDRKNPYTTPRGEPFLWIRGRQSGGRLHSFGRVLLRWSDDDFKIESRSGRGVDWPVSYDELAPFYAEAESHLGLYGNQDHVSTLPDGVYSRPAGLTPAEELFKKTVESQAPERHVVSWRYIAPDAERVPRPLREALASGNLTIRHDAIVRRISTDARTGRATGAEYIDRNSGAVHSVRAENVVLCASPIESVRLLLNSASSKHPNGLGNSSGTLGRYFMDQLPCLAFGIFPPARGWSHDESAPQDPFYNPSGGIFVPRFDNVEGRTSRGDFAYQGSVGRAPVGDNEPSSLAFFGFGLMLPHADNRITLDASRKDAWGIPVPHIRCVMHEPELALIRRQEKTLIDMVKGAGGELDFIGSPLGLREMGRGAFPDADPLSRFLFRKWFRKTMCMGAAIHESGGARMGTSPENSVLNGWNQSWDVPNLLVTDASAFPGGGTAGTTLTVMALTLRACRKLAAQYRASAGVSRDSEVLG</sequence>
<dbReference type="InterPro" id="IPR036188">
    <property type="entry name" value="FAD/NAD-bd_sf"/>
</dbReference>
<dbReference type="Pfam" id="PF13450">
    <property type="entry name" value="NAD_binding_8"/>
    <property type="match status" value="1"/>
</dbReference>
<accession>A0ABR9J0E0</accession>
<feature type="domain" description="Glucose-methanol-choline oxidoreductase N-terminal" evidence="6">
    <location>
        <begin position="220"/>
        <end position="296"/>
    </location>
</feature>
<dbReference type="InterPro" id="IPR051473">
    <property type="entry name" value="P2Ox-like"/>
</dbReference>
<dbReference type="Gene3D" id="3.50.50.60">
    <property type="entry name" value="FAD/NAD(P)-binding domain"/>
    <property type="match status" value="2"/>
</dbReference>
<evidence type="ECO:0000256" key="5">
    <source>
        <dbReference type="ARBA" id="ARBA00023002"/>
    </source>
</evidence>